<dbReference type="InterPro" id="IPR052364">
    <property type="entry name" value="Rubrerythrin"/>
</dbReference>
<name>A0A1J4L0J7_9EUKA</name>
<dbReference type="RefSeq" id="XP_068368596.1">
    <property type="nucleotide sequence ID" value="XM_068497588.1"/>
</dbReference>
<dbReference type="SUPFAM" id="SSF47240">
    <property type="entry name" value="Ferritin-like"/>
    <property type="match status" value="1"/>
</dbReference>
<dbReference type="InterPro" id="IPR003251">
    <property type="entry name" value="Rr_diiron-bd_dom"/>
</dbReference>
<evidence type="ECO:0000259" key="6">
    <source>
        <dbReference type="PROSITE" id="PS50903"/>
    </source>
</evidence>
<dbReference type="GO" id="GO:0005506">
    <property type="term" value="F:iron ion binding"/>
    <property type="evidence" value="ECO:0007669"/>
    <property type="project" value="InterPro"/>
</dbReference>
<dbReference type="CDD" id="cd00729">
    <property type="entry name" value="rubredoxin_SM"/>
    <property type="match status" value="1"/>
</dbReference>
<keyword evidence="2" id="KW-0813">Transport</keyword>
<gene>
    <name evidence="8" type="primary">rbr</name>
    <name evidence="8" type="ORF">TRFO_14075</name>
</gene>
<dbReference type="OrthoDB" id="10257359at2759"/>
<feature type="domain" description="Ferritin-like diiron" evidence="7">
    <location>
        <begin position="2"/>
        <end position="148"/>
    </location>
</feature>
<dbReference type="PANTHER" id="PTHR43865:SF1">
    <property type="entry name" value="RUBRERYTHRIN-RELATED"/>
    <property type="match status" value="1"/>
</dbReference>
<dbReference type="Gene3D" id="2.20.28.10">
    <property type="match status" value="1"/>
</dbReference>
<keyword evidence="9" id="KW-1185">Reference proteome</keyword>
<keyword evidence="4" id="KW-0249">Electron transport</keyword>
<evidence type="ECO:0000256" key="4">
    <source>
        <dbReference type="ARBA" id="ARBA00022982"/>
    </source>
</evidence>
<dbReference type="Pfam" id="PF21349">
    <property type="entry name" value="RUBY_RBDX"/>
    <property type="match status" value="1"/>
</dbReference>
<dbReference type="Proteomes" id="UP000179807">
    <property type="component" value="Unassembled WGS sequence"/>
</dbReference>
<comment type="cofactor">
    <cofactor evidence="1">
        <name>Fe(3+)</name>
        <dbReference type="ChEBI" id="CHEBI:29034"/>
    </cofactor>
</comment>
<evidence type="ECO:0000256" key="2">
    <source>
        <dbReference type="ARBA" id="ARBA00022448"/>
    </source>
</evidence>
<dbReference type="Pfam" id="PF02915">
    <property type="entry name" value="Rubrerythrin"/>
    <property type="match status" value="1"/>
</dbReference>
<dbReference type="VEuPathDB" id="TrichDB:TRFO_14075"/>
<evidence type="ECO:0000256" key="1">
    <source>
        <dbReference type="ARBA" id="ARBA00001965"/>
    </source>
</evidence>
<evidence type="ECO:0000313" key="9">
    <source>
        <dbReference type="Proteomes" id="UP000179807"/>
    </source>
</evidence>
<dbReference type="PROSITE" id="PS50905">
    <property type="entry name" value="FERRITIN_LIKE"/>
    <property type="match status" value="1"/>
</dbReference>
<dbReference type="InterPro" id="IPR009040">
    <property type="entry name" value="Ferritin-like_diiron"/>
</dbReference>
<accession>A0A1J4L0J7</accession>
<organism evidence="8 9">
    <name type="scientific">Tritrichomonas foetus</name>
    <dbReference type="NCBI Taxonomy" id="1144522"/>
    <lineage>
        <taxon>Eukaryota</taxon>
        <taxon>Metamonada</taxon>
        <taxon>Parabasalia</taxon>
        <taxon>Tritrichomonadida</taxon>
        <taxon>Tritrichomonadidae</taxon>
        <taxon>Tritrichomonas</taxon>
    </lineage>
</organism>
<dbReference type="PROSITE" id="PS50903">
    <property type="entry name" value="RUBREDOXIN_LIKE"/>
    <property type="match status" value="1"/>
</dbReference>
<dbReference type="SMR" id="A0A1J4L0J7"/>
<dbReference type="Gene3D" id="1.20.1260.10">
    <property type="match status" value="1"/>
</dbReference>
<evidence type="ECO:0000313" key="8">
    <source>
        <dbReference type="EMBL" id="OHT15460.1"/>
    </source>
</evidence>
<dbReference type="NCBIfam" id="NF045767">
    <property type="entry name" value="RuberyRbr"/>
    <property type="match status" value="1"/>
</dbReference>
<feature type="domain" description="Rubredoxin-like" evidence="6">
    <location>
        <begin position="155"/>
        <end position="189"/>
    </location>
</feature>
<keyword evidence="3" id="KW-0479">Metal-binding</keyword>
<dbReference type="GeneID" id="94832292"/>
<reference evidence="8" key="1">
    <citation type="submission" date="2016-10" db="EMBL/GenBank/DDBJ databases">
        <authorList>
            <person name="Benchimol M."/>
            <person name="Almeida L.G."/>
            <person name="Vasconcelos A.T."/>
            <person name="Perreira-Neves A."/>
            <person name="Rosa I.A."/>
            <person name="Tasca T."/>
            <person name="Bogo M.R."/>
            <person name="de Souza W."/>
        </authorList>
    </citation>
    <scope>NUCLEOTIDE SEQUENCE [LARGE SCALE GENOMIC DNA]</scope>
    <source>
        <strain evidence="8">K</strain>
    </source>
</reference>
<dbReference type="InterPro" id="IPR024934">
    <property type="entry name" value="Rubredoxin-like_dom"/>
</dbReference>
<sequence length="193" mass="21739">MSLKGTQTEKNLAMSFAGECMARTRYTYFAEAAKKQGYEQIAALFLETAENEREHAKIFFNFLKQNGGTCVEVPAGVPLTGIGNTIENLKAAAAGEHEETEILYPQFAKDAEREGFKNIARAYQLIGKVEKEHEIRYKTLLQQVESGSVFKRAKSMRWKCRNCGYVHEGVAAPKACPCCFFPQAYFELKETLQ</sequence>
<dbReference type="GO" id="GO:0016491">
    <property type="term" value="F:oxidoreductase activity"/>
    <property type="evidence" value="ECO:0007669"/>
    <property type="project" value="InterPro"/>
</dbReference>
<dbReference type="PANTHER" id="PTHR43865">
    <property type="entry name" value="RUBRERYTHRIN-RELATED"/>
    <property type="match status" value="1"/>
</dbReference>
<dbReference type="InterPro" id="IPR009078">
    <property type="entry name" value="Ferritin-like_SF"/>
</dbReference>
<dbReference type="AlphaFoldDB" id="A0A1J4L0J7"/>
<protein>
    <submittedName>
        <fullName evidence="8">Rubrerythrin</fullName>
    </submittedName>
</protein>
<evidence type="ECO:0000256" key="5">
    <source>
        <dbReference type="ARBA" id="ARBA00023004"/>
    </source>
</evidence>
<dbReference type="CDD" id="cd01041">
    <property type="entry name" value="Rubrerythrin"/>
    <property type="match status" value="1"/>
</dbReference>
<evidence type="ECO:0000259" key="7">
    <source>
        <dbReference type="PROSITE" id="PS50905"/>
    </source>
</evidence>
<dbReference type="InterPro" id="IPR048574">
    <property type="entry name" value="RUBY_RBDX"/>
</dbReference>
<dbReference type="InterPro" id="IPR012347">
    <property type="entry name" value="Ferritin-like"/>
</dbReference>
<keyword evidence="5" id="KW-0408">Iron</keyword>
<evidence type="ECO:0000256" key="3">
    <source>
        <dbReference type="ARBA" id="ARBA00022723"/>
    </source>
</evidence>
<comment type="caution">
    <text evidence="8">The sequence shown here is derived from an EMBL/GenBank/DDBJ whole genome shotgun (WGS) entry which is preliminary data.</text>
</comment>
<proteinExistence type="predicted"/>
<dbReference type="SUPFAM" id="SSF57802">
    <property type="entry name" value="Rubredoxin-like"/>
    <property type="match status" value="1"/>
</dbReference>
<dbReference type="EMBL" id="MLAK01000218">
    <property type="protein sequence ID" value="OHT15460.1"/>
    <property type="molecule type" value="Genomic_DNA"/>
</dbReference>